<sequence>MAYLQALPTLAGRHPSPKHHPQPPRPVKNKGGFGDCRDREYRTNRSVCPAETYLQTQQFAPTPNRFSILAELDQSPNQSKFTFDFVQTANTSARRRGKRGGNPDKGATYSLADKKPKDFASQASTLATFGVPQSDFTFSVGGSGQKLFSETQPNARTLPATPEKRHVAQSSKPYLGHGKSMPPPVELPAIKTKESRFFPTPVAPTTPRMLDRSKTCLSIKIPTSAQKAAATAACRALASQKKGPPRSVFDHSTHHWESTSSPPPSLNTSGGNFGRDTDSKFPVVPTAAPVAITHPYAGFSTKTTSTAESHTAIVPSPSIVPGPLSMPDWAPISGLRAPIITSQTTTSNHSRGQIGFPQQEAGPTPTKHILSQPIVLAPNGKPIDSGLPVVPEPSTGPHSCLAGQNKNLNDFLKMGHAKSCWCSSHKSAHSCTSPRPCPLPVAEERTPPAQKVQLAIPDPDMTERLQAEDQLSPTDPDPDLDSISLASFSTSSTCSSFEDLGALTPTSSSTPPSPRPLHADYDYDYDYDWTLVSPTSHLSLYTESTNSPTSTALLTPTSAYPSPPPSPICGSPITAVSGQNDLPGGKTSAWTGARIADKHPQYTAWPTLREAAALHVGRPAKGRGARSES</sequence>
<proteinExistence type="predicted"/>
<feature type="region of interest" description="Disordered" evidence="1">
    <location>
        <begin position="238"/>
        <end position="278"/>
    </location>
</feature>
<keyword evidence="3" id="KW-1185">Reference proteome</keyword>
<dbReference type="OrthoDB" id="3800607at2759"/>
<protein>
    <submittedName>
        <fullName evidence="2">Uncharacterized protein</fullName>
    </submittedName>
</protein>
<gene>
    <name evidence="2" type="ORF">BDV95DRAFT_585620</name>
</gene>
<dbReference type="Proteomes" id="UP000481861">
    <property type="component" value="Unassembled WGS sequence"/>
</dbReference>
<reference evidence="2 3" key="1">
    <citation type="submission" date="2020-01" db="EMBL/GenBank/DDBJ databases">
        <authorList>
            <consortium name="DOE Joint Genome Institute"/>
            <person name="Haridas S."/>
            <person name="Albert R."/>
            <person name="Binder M."/>
            <person name="Bloem J."/>
            <person name="Labutti K."/>
            <person name="Salamov A."/>
            <person name="Andreopoulos B."/>
            <person name="Baker S.E."/>
            <person name="Barry K."/>
            <person name="Bills G."/>
            <person name="Bluhm B.H."/>
            <person name="Cannon C."/>
            <person name="Castanera R."/>
            <person name="Culley D.E."/>
            <person name="Daum C."/>
            <person name="Ezra D."/>
            <person name="Gonzalez J.B."/>
            <person name="Henrissat B."/>
            <person name="Kuo A."/>
            <person name="Liang C."/>
            <person name="Lipzen A."/>
            <person name="Lutzoni F."/>
            <person name="Magnuson J."/>
            <person name="Mondo S."/>
            <person name="Nolan M."/>
            <person name="Ohm R."/>
            <person name="Pangilinan J."/>
            <person name="Park H.-J.H."/>
            <person name="Ramirez L."/>
            <person name="Alfaro M."/>
            <person name="Sun H."/>
            <person name="Tritt A."/>
            <person name="Yoshinaga Y."/>
            <person name="Zwiers L.-H.L."/>
            <person name="Turgeon B.G."/>
            <person name="Goodwin S.B."/>
            <person name="Spatafora J.W."/>
            <person name="Crous P.W."/>
            <person name="Grigoriev I.V."/>
        </authorList>
    </citation>
    <scope>NUCLEOTIDE SEQUENCE [LARGE SCALE GENOMIC DNA]</scope>
    <source>
        <strain evidence="2 3">CBS 611.86</strain>
    </source>
</reference>
<feature type="compositionally biased region" description="Basic and acidic residues" evidence="1">
    <location>
        <begin position="248"/>
        <end position="257"/>
    </location>
</feature>
<accession>A0A7C8HZ96</accession>
<dbReference type="AlphaFoldDB" id="A0A7C8HZ96"/>
<evidence type="ECO:0000313" key="3">
    <source>
        <dbReference type="Proteomes" id="UP000481861"/>
    </source>
</evidence>
<evidence type="ECO:0000313" key="2">
    <source>
        <dbReference type="EMBL" id="KAF2866009.1"/>
    </source>
</evidence>
<evidence type="ECO:0000256" key="1">
    <source>
        <dbReference type="SAM" id="MobiDB-lite"/>
    </source>
</evidence>
<feature type="region of interest" description="Disordered" evidence="1">
    <location>
        <begin position="156"/>
        <end position="183"/>
    </location>
</feature>
<organism evidence="2 3">
    <name type="scientific">Massariosphaeria phaeospora</name>
    <dbReference type="NCBI Taxonomy" id="100035"/>
    <lineage>
        <taxon>Eukaryota</taxon>
        <taxon>Fungi</taxon>
        <taxon>Dikarya</taxon>
        <taxon>Ascomycota</taxon>
        <taxon>Pezizomycotina</taxon>
        <taxon>Dothideomycetes</taxon>
        <taxon>Pleosporomycetidae</taxon>
        <taxon>Pleosporales</taxon>
        <taxon>Pleosporales incertae sedis</taxon>
        <taxon>Massariosphaeria</taxon>
    </lineage>
</organism>
<feature type="region of interest" description="Disordered" evidence="1">
    <location>
        <begin position="1"/>
        <end position="39"/>
    </location>
</feature>
<name>A0A7C8HZ96_9PLEO</name>
<dbReference type="EMBL" id="JAADJZ010000030">
    <property type="protein sequence ID" value="KAF2866009.1"/>
    <property type="molecule type" value="Genomic_DNA"/>
</dbReference>
<comment type="caution">
    <text evidence="2">The sequence shown here is derived from an EMBL/GenBank/DDBJ whole genome shotgun (WGS) entry which is preliminary data.</text>
</comment>